<accession>A0A849CIL1</accession>
<dbReference type="SUPFAM" id="SSF56747">
    <property type="entry name" value="Prim-pol domain"/>
    <property type="match status" value="1"/>
</dbReference>
<name>A0A849CIL1_9NOCA</name>
<keyword evidence="3" id="KW-1185">Reference proteome</keyword>
<sequence length="281" mass="30714">MCPNRFRDSALDAAHRGWHVFPLRPNSKTPAINNWPHEATIDEDRIKTLWPRNSRRNIGIATGPSDLHVLDLDTRHDRDGVDTLYQLAASVAARASLITFAVATPHGRHLYYGVPAGMRLPNTASRIGAGIDSRGHGGYVVAPGSRIGPDSYRIVSARPPVMLPDWLVELLAPPPLSPPSLVSNPPYSLDAYLNAIVAAETHKVRTAELGVRNITLFRASFTLGRLVAGGELDQLLIRDALAAAAQGHIGIQNFTTREMFRTITSGLAIGANRPRRLTRRR</sequence>
<dbReference type="Proteomes" id="UP000586827">
    <property type="component" value="Unassembled WGS sequence"/>
</dbReference>
<feature type="domain" description="DNA primase/polymerase bifunctional N-terminal" evidence="1">
    <location>
        <begin position="10"/>
        <end position="167"/>
    </location>
</feature>
<dbReference type="SMART" id="SM00943">
    <property type="entry name" value="Prim-Pol"/>
    <property type="match status" value="1"/>
</dbReference>
<dbReference type="EMBL" id="JABELX010000011">
    <property type="protein sequence ID" value="NNH73791.1"/>
    <property type="molecule type" value="Genomic_DNA"/>
</dbReference>
<protein>
    <submittedName>
        <fullName evidence="2">Bifunctional DNA primase/polymerase</fullName>
    </submittedName>
</protein>
<evidence type="ECO:0000313" key="2">
    <source>
        <dbReference type="EMBL" id="NNH73791.1"/>
    </source>
</evidence>
<organism evidence="2 3">
    <name type="scientific">Nocardia uniformis</name>
    <dbReference type="NCBI Taxonomy" id="53432"/>
    <lineage>
        <taxon>Bacteria</taxon>
        <taxon>Bacillati</taxon>
        <taxon>Actinomycetota</taxon>
        <taxon>Actinomycetes</taxon>
        <taxon>Mycobacteriales</taxon>
        <taxon>Nocardiaceae</taxon>
        <taxon>Nocardia</taxon>
    </lineage>
</organism>
<gene>
    <name evidence="2" type="ORF">HLB23_28720</name>
</gene>
<evidence type="ECO:0000259" key="1">
    <source>
        <dbReference type="SMART" id="SM00943"/>
    </source>
</evidence>
<reference evidence="2 3" key="1">
    <citation type="submission" date="2020-05" db="EMBL/GenBank/DDBJ databases">
        <title>MicrobeNet Type strains.</title>
        <authorList>
            <person name="Nicholson A.C."/>
        </authorList>
    </citation>
    <scope>NUCLEOTIDE SEQUENCE [LARGE SCALE GENOMIC DNA]</scope>
    <source>
        <strain evidence="2 3">JCM 3224</strain>
    </source>
</reference>
<dbReference type="Pfam" id="PF09250">
    <property type="entry name" value="Prim-Pol"/>
    <property type="match status" value="1"/>
</dbReference>
<dbReference type="RefSeq" id="WP_067521888.1">
    <property type="nucleotide sequence ID" value="NZ_JABELX010000011.1"/>
</dbReference>
<dbReference type="AlphaFoldDB" id="A0A849CIL1"/>
<dbReference type="CDD" id="cd04859">
    <property type="entry name" value="Prim_Pol"/>
    <property type="match status" value="1"/>
</dbReference>
<comment type="caution">
    <text evidence="2">The sequence shown here is derived from an EMBL/GenBank/DDBJ whole genome shotgun (WGS) entry which is preliminary data.</text>
</comment>
<evidence type="ECO:0000313" key="3">
    <source>
        <dbReference type="Proteomes" id="UP000586827"/>
    </source>
</evidence>
<proteinExistence type="predicted"/>
<dbReference type="InterPro" id="IPR015330">
    <property type="entry name" value="DNA_primase/pol_bifunc_N"/>
</dbReference>